<proteinExistence type="predicted"/>
<evidence type="ECO:0000313" key="1">
    <source>
        <dbReference type="EMBL" id="CAE6533530.1"/>
    </source>
</evidence>
<dbReference type="EMBL" id="CAJMWV010008056">
    <property type="protein sequence ID" value="CAE6533530.1"/>
    <property type="molecule type" value="Genomic_DNA"/>
</dbReference>
<name>A0A8H3HNY7_9AGAM</name>
<reference evidence="1" key="1">
    <citation type="submission" date="2021-01" db="EMBL/GenBank/DDBJ databases">
        <authorList>
            <person name="Kaushik A."/>
        </authorList>
    </citation>
    <scope>NUCLEOTIDE SEQUENCE</scope>
    <source>
        <strain evidence="1">AG3-1AP</strain>
    </source>
</reference>
<sequence>MSPLFKSLCLNMRGHEASLDFVAWCGSVLVAREAHHMNDGGTIPIAQSKKAPKLEEDPATLLQISRYFSALGYHDEAFEATQKGIDFCRKNLGVHSKSTQVSPIKDAGRSCICTNGKGVVCDKNRETFRIYLEYAKSWLEDHCFEPYRLEAVIRRLVPSYLEKGKLAAVIRRFKPSRSKKAEAFDEKDFNKFAAMTSPESVCWKDNVTCIPGRASSEMMCYSTDFCLK</sequence>
<dbReference type="AlphaFoldDB" id="A0A8H3HNY7"/>
<evidence type="ECO:0000313" key="2">
    <source>
        <dbReference type="Proteomes" id="UP000663831"/>
    </source>
</evidence>
<accession>A0A8H3HNY7</accession>
<dbReference type="OrthoDB" id="10588287at2759"/>
<comment type="caution">
    <text evidence="1">The sequence shown here is derived from an EMBL/GenBank/DDBJ whole genome shotgun (WGS) entry which is preliminary data.</text>
</comment>
<dbReference type="Proteomes" id="UP000663831">
    <property type="component" value="Unassembled WGS sequence"/>
</dbReference>
<gene>
    <name evidence="1" type="ORF">RDB_LOCUS161084</name>
</gene>
<protein>
    <submittedName>
        <fullName evidence="1">Uncharacterized protein</fullName>
    </submittedName>
</protein>
<organism evidence="1 2">
    <name type="scientific">Rhizoctonia solani</name>
    <dbReference type="NCBI Taxonomy" id="456999"/>
    <lineage>
        <taxon>Eukaryota</taxon>
        <taxon>Fungi</taxon>
        <taxon>Dikarya</taxon>
        <taxon>Basidiomycota</taxon>
        <taxon>Agaricomycotina</taxon>
        <taxon>Agaricomycetes</taxon>
        <taxon>Cantharellales</taxon>
        <taxon>Ceratobasidiaceae</taxon>
        <taxon>Rhizoctonia</taxon>
    </lineage>
</organism>